<dbReference type="Proteomes" id="UP000524010">
    <property type="component" value="Unassembled WGS sequence"/>
</dbReference>
<dbReference type="Pfam" id="PF05016">
    <property type="entry name" value="ParE_toxin"/>
    <property type="match status" value="1"/>
</dbReference>
<evidence type="ECO:0000256" key="1">
    <source>
        <dbReference type="ARBA" id="ARBA00006226"/>
    </source>
</evidence>
<reference evidence="4 6" key="2">
    <citation type="submission" date="2020-02" db="EMBL/GenBank/DDBJ databases">
        <authorList>
            <person name="Ashton P.M."/>
            <person name="Dallman T."/>
            <person name="Nair S."/>
            <person name="De Pinna E."/>
            <person name="Peters T."/>
            <person name="Grant K."/>
        </authorList>
    </citation>
    <scope>NUCLEOTIDE SEQUENCE [LARGE SCALE GENOMIC DNA]</scope>
    <source>
        <strain evidence="4 6">188143</strain>
    </source>
</reference>
<comment type="similarity">
    <text evidence="1">Belongs to the RelE toxin family.</text>
</comment>
<dbReference type="PANTHER" id="PTHR33755">
    <property type="entry name" value="TOXIN PARE1-RELATED"/>
    <property type="match status" value="1"/>
</dbReference>
<keyword evidence="2" id="KW-1277">Toxin-antitoxin system</keyword>
<protein>
    <submittedName>
        <fullName evidence="3">Type II toxin-antitoxin system RelE/ParE family toxin</fullName>
    </submittedName>
</protein>
<dbReference type="Gene3D" id="3.30.2310.20">
    <property type="entry name" value="RelE-like"/>
    <property type="match status" value="1"/>
</dbReference>
<gene>
    <name evidence="4" type="ORF">BRV02_002600</name>
    <name evidence="3" type="ORF">BTB68_003110</name>
</gene>
<dbReference type="AlphaFoldDB" id="A0A0P7S0Y8"/>
<reference evidence="3 5" key="1">
    <citation type="submission" date="2020-02" db="EMBL/GenBank/DDBJ databases">
        <authorList>
            <consortium name="PulseNet: The National Subtyping Network for Foodborne Disease Surveillance"/>
            <person name="Tarr C.L."/>
            <person name="Trees E."/>
            <person name="Katz L.S."/>
            <person name="Carleton-Romer H.A."/>
            <person name="Stroika S."/>
            <person name="Kucerova Z."/>
            <person name="Roache K.F."/>
            <person name="Sabol A.L."/>
            <person name="Besser J."/>
            <person name="Gerner-Smidt P."/>
        </authorList>
    </citation>
    <scope>NUCLEOTIDE SEQUENCE [LARGE SCALE GENOMIC DNA]</scope>
    <source>
        <strain evidence="3 5">PNUSAE005278</strain>
    </source>
</reference>
<name>A0A0P7S0Y8_ECOLX</name>
<evidence type="ECO:0000313" key="4">
    <source>
        <dbReference type="EMBL" id="EFG2161529.1"/>
    </source>
</evidence>
<dbReference type="InterPro" id="IPR051803">
    <property type="entry name" value="TA_system_RelE-like_toxin"/>
</dbReference>
<accession>A0A0P7S0Y8</accession>
<dbReference type="Proteomes" id="UP000534332">
    <property type="component" value="Unassembled WGS sequence"/>
</dbReference>
<proteinExistence type="inferred from homology"/>
<dbReference type="InterPro" id="IPR007712">
    <property type="entry name" value="RelE/ParE_toxin"/>
</dbReference>
<dbReference type="InterPro" id="IPR035093">
    <property type="entry name" value="RelE/ParE_toxin_dom_sf"/>
</dbReference>
<dbReference type="EMBL" id="AASRHK010000033">
    <property type="protein sequence ID" value="EFF8955127.1"/>
    <property type="molecule type" value="Genomic_DNA"/>
</dbReference>
<evidence type="ECO:0000313" key="6">
    <source>
        <dbReference type="Proteomes" id="UP000534332"/>
    </source>
</evidence>
<evidence type="ECO:0000313" key="5">
    <source>
        <dbReference type="Proteomes" id="UP000524010"/>
    </source>
</evidence>
<organism evidence="3 5">
    <name type="scientific">Escherichia coli</name>
    <dbReference type="NCBI Taxonomy" id="562"/>
    <lineage>
        <taxon>Bacteria</taxon>
        <taxon>Pseudomonadati</taxon>
        <taxon>Pseudomonadota</taxon>
        <taxon>Gammaproteobacteria</taxon>
        <taxon>Enterobacterales</taxon>
        <taxon>Enterobacteriaceae</taxon>
        <taxon>Escherichia</taxon>
    </lineage>
</organism>
<comment type="caution">
    <text evidence="3">The sequence shown here is derived from an EMBL/GenBank/DDBJ whole genome shotgun (WGS) entry which is preliminary data.</text>
</comment>
<sequence>MLPVLWLESADTDLDDITSYIARFDIDAAERLWKRLRTCVQPLSEHPYLYPPSDRVPGLREIVAHPNYIILYRVTISGIEIVNVVHARRQFPVTP</sequence>
<evidence type="ECO:0000313" key="3">
    <source>
        <dbReference type="EMBL" id="EFF8955127.1"/>
    </source>
</evidence>
<dbReference type="EMBL" id="AASSGK010000014">
    <property type="protein sequence ID" value="EFG2161529.1"/>
    <property type="molecule type" value="Genomic_DNA"/>
</dbReference>
<evidence type="ECO:0000256" key="2">
    <source>
        <dbReference type="ARBA" id="ARBA00022649"/>
    </source>
</evidence>
<dbReference type="RefSeq" id="WP_032211256.1">
    <property type="nucleotide sequence ID" value="NZ_BGDX01000012.1"/>
</dbReference>